<dbReference type="FunFam" id="3.30.70.270:FF:000001">
    <property type="entry name" value="Diguanylate cyclase domain protein"/>
    <property type="match status" value="1"/>
</dbReference>
<feature type="domain" description="PAS" evidence="4">
    <location>
        <begin position="147"/>
        <end position="198"/>
    </location>
</feature>
<dbReference type="InterPro" id="IPR043128">
    <property type="entry name" value="Rev_trsase/Diguanyl_cyclase"/>
</dbReference>
<dbReference type="OrthoDB" id="5620448at2"/>
<feature type="domain" description="GGDEF" evidence="6">
    <location>
        <begin position="290"/>
        <end position="424"/>
    </location>
</feature>
<evidence type="ECO:0000259" key="5">
    <source>
        <dbReference type="PROSITE" id="PS50113"/>
    </source>
</evidence>
<dbReference type="PANTHER" id="PTHR45138">
    <property type="entry name" value="REGULATORY COMPONENTS OF SENSORY TRANSDUCTION SYSTEM"/>
    <property type="match status" value="1"/>
</dbReference>
<dbReference type="HOGENOM" id="CLU_000445_11_4_6"/>
<dbReference type="SMART" id="SM00267">
    <property type="entry name" value="GGDEF"/>
    <property type="match status" value="1"/>
</dbReference>
<name>W5YH76_9GAMM</name>
<dbReference type="InterPro" id="IPR050469">
    <property type="entry name" value="Diguanylate_Cyclase"/>
</dbReference>
<dbReference type="EMBL" id="CP007151">
    <property type="protein sequence ID" value="AHI28431.1"/>
    <property type="molecule type" value="Genomic_DNA"/>
</dbReference>
<comment type="cofactor">
    <cofactor evidence="1">
        <name>Mg(2+)</name>
        <dbReference type="ChEBI" id="CHEBI:18420"/>
    </cofactor>
</comment>
<dbReference type="InterPro" id="IPR013655">
    <property type="entry name" value="PAS_fold_3"/>
</dbReference>
<dbReference type="SUPFAM" id="SSF55073">
    <property type="entry name" value="Nucleotide cyclase"/>
    <property type="match status" value="1"/>
</dbReference>
<evidence type="ECO:0000256" key="3">
    <source>
        <dbReference type="ARBA" id="ARBA00034247"/>
    </source>
</evidence>
<dbReference type="GO" id="GO:0052621">
    <property type="term" value="F:diguanylate cyclase activity"/>
    <property type="evidence" value="ECO:0007669"/>
    <property type="project" value="UniProtKB-EC"/>
</dbReference>
<dbReference type="InterPro" id="IPR035965">
    <property type="entry name" value="PAS-like_dom_sf"/>
</dbReference>
<dbReference type="SMART" id="SM00086">
    <property type="entry name" value="PAC"/>
    <property type="match status" value="2"/>
</dbReference>
<dbReference type="Pfam" id="PF08447">
    <property type="entry name" value="PAS_3"/>
    <property type="match status" value="2"/>
</dbReference>
<dbReference type="Gene3D" id="3.30.70.270">
    <property type="match status" value="1"/>
</dbReference>
<dbReference type="PANTHER" id="PTHR45138:SF9">
    <property type="entry name" value="DIGUANYLATE CYCLASE DGCM-RELATED"/>
    <property type="match status" value="1"/>
</dbReference>
<dbReference type="CDD" id="cd00130">
    <property type="entry name" value="PAS"/>
    <property type="match status" value="2"/>
</dbReference>
<feature type="domain" description="PAS" evidence="4">
    <location>
        <begin position="5"/>
        <end position="78"/>
    </location>
</feature>
<dbReference type="RefSeq" id="WP_041339772.1">
    <property type="nucleotide sequence ID" value="NZ_CP007151.1"/>
</dbReference>
<evidence type="ECO:0000313" key="8">
    <source>
        <dbReference type="Proteomes" id="UP000061489"/>
    </source>
</evidence>
<dbReference type="CDD" id="cd01949">
    <property type="entry name" value="GGDEF"/>
    <property type="match status" value="1"/>
</dbReference>
<reference evidence="7 8" key="1">
    <citation type="journal article" date="2014" name="Genome Announc.">
        <title>Draft Genome Sequences of Marinobacter similis A3d10T and Marinobacter salarius R9SW1T.</title>
        <authorList>
            <person name="Ivanova E.P."/>
            <person name="Ng H.J."/>
            <person name="Webb H.K."/>
            <person name="Feng G."/>
            <person name="Oshima K."/>
            <person name="Hattori M."/>
            <person name="Ohkuma M."/>
            <person name="Sergeev A.F."/>
            <person name="Mikhailov V.V."/>
            <person name="Crawford R.J."/>
            <person name="Sawabe T."/>
        </authorList>
    </citation>
    <scope>NUCLEOTIDE SEQUENCE [LARGE SCALE GENOMIC DNA]</scope>
    <source>
        <strain evidence="7 8">A3d10</strain>
    </source>
</reference>
<keyword evidence="8" id="KW-1185">Reference proteome</keyword>
<protein>
    <recommendedName>
        <fullName evidence="2">diguanylate cyclase</fullName>
        <ecNumber evidence="2">2.7.7.65</ecNumber>
    </recommendedName>
</protein>
<dbReference type="Pfam" id="PF00990">
    <property type="entry name" value="GGDEF"/>
    <property type="match status" value="1"/>
</dbReference>
<dbReference type="Proteomes" id="UP000061489">
    <property type="component" value="Chromosome"/>
</dbReference>
<dbReference type="InterPro" id="IPR000700">
    <property type="entry name" value="PAS-assoc_C"/>
</dbReference>
<evidence type="ECO:0000256" key="2">
    <source>
        <dbReference type="ARBA" id="ARBA00012528"/>
    </source>
</evidence>
<dbReference type="SUPFAM" id="SSF55785">
    <property type="entry name" value="PYP-like sensor domain (PAS domain)"/>
    <property type="match status" value="2"/>
</dbReference>
<dbReference type="PROSITE" id="PS50113">
    <property type="entry name" value="PAC"/>
    <property type="match status" value="1"/>
</dbReference>
<dbReference type="SMART" id="SM00091">
    <property type="entry name" value="PAS"/>
    <property type="match status" value="2"/>
</dbReference>
<dbReference type="InterPro" id="IPR001610">
    <property type="entry name" value="PAC"/>
</dbReference>
<dbReference type="InterPro" id="IPR000014">
    <property type="entry name" value="PAS"/>
</dbReference>
<dbReference type="InterPro" id="IPR000160">
    <property type="entry name" value="GGDEF_dom"/>
</dbReference>
<dbReference type="InterPro" id="IPR029787">
    <property type="entry name" value="Nucleotide_cyclase"/>
</dbReference>
<dbReference type="PROSITE" id="PS50887">
    <property type="entry name" value="GGDEF"/>
    <property type="match status" value="1"/>
</dbReference>
<evidence type="ECO:0000259" key="6">
    <source>
        <dbReference type="PROSITE" id="PS50887"/>
    </source>
</evidence>
<dbReference type="EC" id="2.7.7.65" evidence="2"/>
<feature type="domain" description="PAC" evidence="5">
    <location>
        <begin position="82"/>
        <end position="135"/>
    </location>
</feature>
<evidence type="ECO:0000256" key="1">
    <source>
        <dbReference type="ARBA" id="ARBA00001946"/>
    </source>
</evidence>
<dbReference type="Gene3D" id="3.30.450.20">
    <property type="entry name" value="PAS domain"/>
    <property type="match status" value="2"/>
</dbReference>
<dbReference type="KEGG" id="msx:AU14_06830"/>
<sequence length="424" mass="48108">MYLSAETRLKAILEGTGAGTWEFNLDTEEIIFNDRWASMLGYSLEELAPISFQTWSQLCHPDDVEAAFQALDSYLNGNSAQYECVLRMQHKDGDWRYIHTRGTVFASPQETEARWLMGTHLDVTEEKRRQHQLQQLAESLPGVIYTFVLDSQGQYQFPFLSRKAEEFYGVSADAAMANPQLLFDSIHPDDLPRVHQSILTSADTLNQWSCDYRIVRECGYQWVRGTSQPERGPDGSVTWHGIITNIDDQKRLEQKLERLSITDELTGLYNLRYLLMKLDECAAETERYGATFSVASLDIDYFKSVNDRWGHPAGDRVLQGIAELLRQRTRRADIVARTGGEEFIVLMPRTNLDDARHLMESLRSDLAEKVFTSDSGDAFSVTLSAGVACWSEHTSSVSHLLSACDQSLYAAKHAGRNRVLINSR</sequence>
<organism evidence="7 8">
    <name type="scientific">Marinobacter similis</name>
    <dbReference type="NCBI Taxonomy" id="1420916"/>
    <lineage>
        <taxon>Bacteria</taxon>
        <taxon>Pseudomonadati</taxon>
        <taxon>Pseudomonadota</taxon>
        <taxon>Gammaproteobacteria</taxon>
        <taxon>Pseudomonadales</taxon>
        <taxon>Marinobacteraceae</taxon>
        <taxon>Marinobacter</taxon>
    </lineage>
</organism>
<dbReference type="PROSITE" id="PS50112">
    <property type="entry name" value="PAS"/>
    <property type="match status" value="2"/>
</dbReference>
<dbReference type="NCBIfam" id="TIGR00229">
    <property type="entry name" value="sensory_box"/>
    <property type="match status" value="1"/>
</dbReference>
<dbReference type="NCBIfam" id="TIGR00254">
    <property type="entry name" value="GGDEF"/>
    <property type="match status" value="1"/>
</dbReference>
<gene>
    <name evidence="7" type="ORF">AU14_06830</name>
</gene>
<proteinExistence type="predicted"/>
<accession>W5YH76</accession>
<comment type="catalytic activity">
    <reaction evidence="3">
        <text>2 GTP = 3',3'-c-di-GMP + 2 diphosphate</text>
        <dbReference type="Rhea" id="RHEA:24898"/>
        <dbReference type="ChEBI" id="CHEBI:33019"/>
        <dbReference type="ChEBI" id="CHEBI:37565"/>
        <dbReference type="ChEBI" id="CHEBI:58805"/>
        <dbReference type="EC" id="2.7.7.65"/>
    </reaction>
</comment>
<dbReference type="AlphaFoldDB" id="W5YH76"/>
<evidence type="ECO:0000313" key="7">
    <source>
        <dbReference type="EMBL" id="AHI28431.1"/>
    </source>
</evidence>
<evidence type="ECO:0000259" key="4">
    <source>
        <dbReference type="PROSITE" id="PS50112"/>
    </source>
</evidence>
<dbReference type="STRING" id="1420916.AU14_06830"/>